<evidence type="ECO:0000259" key="4">
    <source>
        <dbReference type="Pfam" id="PF19077"/>
    </source>
</evidence>
<dbReference type="Pfam" id="PF19077">
    <property type="entry name" value="Big_13"/>
    <property type="match status" value="3"/>
</dbReference>
<dbReference type="Gene3D" id="2.60.40.10">
    <property type="entry name" value="Immunoglobulins"/>
    <property type="match status" value="3"/>
</dbReference>
<dbReference type="NCBIfam" id="NF033510">
    <property type="entry name" value="Ca_tandemer"/>
    <property type="match status" value="3"/>
</dbReference>
<keyword evidence="7" id="KW-1185">Reference proteome</keyword>
<proteinExistence type="predicted"/>
<feature type="domain" description="GEVED" evidence="5">
    <location>
        <begin position="378"/>
        <end position="449"/>
    </location>
</feature>
<name>A0ABP4E4G0_9ACTN</name>
<feature type="transmembrane region" description="Helical" evidence="2">
    <location>
        <begin position="843"/>
        <end position="864"/>
    </location>
</feature>
<evidence type="ECO:0000256" key="1">
    <source>
        <dbReference type="SAM" id="MobiDB-lite"/>
    </source>
</evidence>
<evidence type="ECO:0000256" key="2">
    <source>
        <dbReference type="SAM" id="Phobius"/>
    </source>
</evidence>
<feature type="domain" description="Bacterial Ig-like" evidence="4">
    <location>
        <begin position="560"/>
        <end position="642"/>
    </location>
</feature>
<feature type="compositionally biased region" description="Low complexity" evidence="1">
    <location>
        <begin position="293"/>
        <end position="310"/>
    </location>
</feature>
<feature type="compositionally biased region" description="Low complexity" evidence="1">
    <location>
        <begin position="772"/>
        <end position="785"/>
    </location>
</feature>
<protein>
    <recommendedName>
        <fullName evidence="8">Bacterial Ig-like domain-containing protein</fullName>
    </recommendedName>
</protein>
<feature type="compositionally biased region" description="Pro residues" evidence="1">
    <location>
        <begin position="282"/>
        <end position="292"/>
    </location>
</feature>
<dbReference type="InterPro" id="IPR045474">
    <property type="entry name" value="GEVED"/>
</dbReference>
<evidence type="ECO:0000256" key="3">
    <source>
        <dbReference type="SAM" id="SignalP"/>
    </source>
</evidence>
<feature type="signal peptide" evidence="3">
    <location>
        <begin position="1"/>
        <end position="35"/>
    </location>
</feature>
<evidence type="ECO:0008006" key="8">
    <source>
        <dbReference type="Google" id="ProtNLM"/>
    </source>
</evidence>
<feature type="domain" description="Bacterial Ig-like" evidence="4">
    <location>
        <begin position="660"/>
        <end position="738"/>
    </location>
</feature>
<keyword evidence="2" id="KW-1133">Transmembrane helix</keyword>
<feature type="compositionally biased region" description="Low complexity" evidence="1">
    <location>
        <begin position="798"/>
        <end position="811"/>
    </location>
</feature>
<feature type="compositionally biased region" description="Low complexity" evidence="1">
    <location>
        <begin position="741"/>
        <end position="751"/>
    </location>
</feature>
<reference evidence="7" key="1">
    <citation type="journal article" date="2019" name="Int. J. Syst. Evol. Microbiol.">
        <title>The Global Catalogue of Microorganisms (GCM) 10K type strain sequencing project: providing services to taxonomists for standard genome sequencing and annotation.</title>
        <authorList>
            <consortium name="The Broad Institute Genomics Platform"/>
            <consortium name="The Broad Institute Genome Sequencing Center for Infectious Disease"/>
            <person name="Wu L."/>
            <person name="Ma J."/>
        </authorList>
    </citation>
    <scope>NUCLEOTIDE SEQUENCE [LARGE SCALE GENOMIC DNA]</scope>
    <source>
        <strain evidence="7">JCM 13002</strain>
    </source>
</reference>
<feature type="domain" description="Bacterial Ig-like" evidence="4">
    <location>
        <begin position="470"/>
        <end position="545"/>
    </location>
</feature>
<dbReference type="Proteomes" id="UP001499987">
    <property type="component" value="Unassembled WGS sequence"/>
</dbReference>
<feature type="region of interest" description="Disordered" evidence="1">
    <location>
        <begin position="265"/>
        <end position="310"/>
    </location>
</feature>
<accession>A0ABP4E4G0</accession>
<evidence type="ECO:0000259" key="5">
    <source>
        <dbReference type="Pfam" id="PF20009"/>
    </source>
</evidence>
<sequence length="874" mass="86271">MNRRFRPTSPARRALASAAATGLLLPAALASPAPAQQSPAAWNQDRTAALPSGLTVRLDFSPLPGITATAAPGTLAGPAGNAAVYADGMHPGDPAETVDIGADRTAADGSWRTLGTLRIAFSRPMRNPRLHVGGLAARATAATGTTATAVRLTATGGTPATPTLAGRTPWTGWTAAGDELAPPADGQADTAADGAGTLELTGTVGTATLRLERRTTARDGSTTPPPALHTSWSVTLDESLGTAPQGYGNASHLLSDLWLGRDATDERHRERSAAATAARPLVPGPGGTPPGAAPGAAVSGDGAPGAVEEPAAPTRPLVELLPSGPRSLWASPVPPRTGPGRGEYPGADPTLAFPAEAATGDYYRVDVPVAPGAGPAVLAGWVDFDRNGRFDPLERVQAEVPQGATTARLEWAVTGKVVAGETWARLRIARDASQLVTAGGFADSGQVVDQRIRLAAGSARPELSAPVDGTVTAEVRPQVAGTAPAGASVAVAEGDRTLCTAATAQDGGWNCRPGQALADGEHTLTAVATTRAGAALRSEAVRLTVKTAPPAAPALTLPAFTNDPGLLVTGTGEPGSTVSVTEAGRTPRAAGELCSTGVGPDGTWSCLPVESLDDGVHRLTGTAADAAGNTARGTETALTVDTVAPARPLLEVPKAGAAVESRPRFAGRAEAAATVTVTAGPKAGGGERIALCSGVAGADGAWSCTAGRAAPDGERVLVATATDRAGNSTAGEPVTVQVAAEPAPSPGAADPSVPPSPGAASPQPASPPAASPPAAGTPAGDPPVAEAGSPVATPPAADPGAPSAGAGADPSGRVRAVPPQAGHRPAGEPVSAAGRVLAAHGGLLAGLAGLACLAAAGLLLRRVFARGPGSRRKD</sequence>
<organism evidence="6 7">
    <name type="scientific">Kitasatospora arboriphila</name>
    <dbReference type="NCBI Taxonomy" id="258052"/>
    <lineage>
        <taxon>Bacteria</taxon>
        <taxon>Bacillati</taxon>
        <taxon>Actinomycetota</taxon>
        <taxon>Actinomycetes</taxon>
        <taxon>Kitasatosporales</taxon>
        <taxon>Streptomycetaceae</taxon>
        <taxon>Kitasatospora</taxon>
    </lineage>
</organism>
<feature type="chain" id="PRO_5045122009" description="Bacterial Ig-like domain-containing protein" evidence="3">
    <location>
        <begin position="36"/>
        <end position="874"/>
    </location>
</feature>
<feature type="region of interest" description="Disordered" evidence="1">
    <location>
        <begin position="741"/>
        <end position="828"/>
    </location>
</feature>
<evidence type="ECO:0000313" key="6">
    <source>
        <dbReference type="EMBL" id="GAA1091904.1"/>
    </source>
</evidence>
<dbReference type="EMBL" id="BAAALD010000037">
    <property type="protein sequence ID" value="GAA1091904.1"/>
    <property type="molecule type" value="Genomic_DNA"/>
</dbReference>
<dbReference type="InterPro" id="IPR013783">
    <property type="entry name" value="Ig-like_fold"/>
</dbReference>
<dbReference type="Pfam" id="PF20009">
    <property type="entry name" value="GEVED"/>
    <property type="match status" value="1"/>
</dbReference>
<evidence type="ECO:0000313" key="7">
    <source>
        <dbReference type="Proteomes" id="UP001499987"/>
    </source>
</evidence>
<gene>
    <name evidence="6" type="ORF">GCM10009663_39570</name>
</gene>
<dbReference type="InterPro" id="IPR044016">
    <property type="entry name" value="Big_13"/>
</dbReference>
<keyword evidence="2" id="KW-0472">Membrane</keyword>
<comment type="caution">
    <text evidence="6">The sequence shown here is derived from an EMBL/GenBank/DDBJ whole genome shotgun (WGS) entry which is preliminary data.</text>
</comment>
<dbReference type="RefSeq" id="WP_344624980.1">
    <property type="nucleotide sequence ID" value="NZ_BAAALD010000037.1"/>
</dbReference>
<keyword evidence="2" id="KW-0812">Transmembrane</keyword>
<keyword evidence="3" id="KW-0732">Signal</keyword>